<keyword evidence="1" id="KW-0812">Transmembrane</keyword>
<reference evidence="2" key="1">
    <citation type="submission" date="2022-10" db="EMBL/GenBank/DDBJ databases">
        <title>The complete genomes of actinobacterial strains from the NBC collection.</title>
        <authorList>
            <person name="Joergensen T.S."/>
            <person name="Alvarez Arevalo M."/>
            <person name="Sterndorff E.B."/>
            <person name="Faurdal D."/>
            <person name="Vuksanovic O."/>
            <person name="Mourched A.-S."/>
            <person name="Charusanti P."/>
            <person name="Shaw S."/>
            <person name="Blin K."/>
            <person name="Weber T."/>
        </authorList>
    </citation>
    <scope>NUCLEOTIDE SEQUENCE</scope>
    <source>
        <strain evidence="2">NBC_00008</strain>
    </source>
</reference>
<proteinExistence type="predicted"/>
<sequence length="486" mass="49655">MRNRTFPTFLIPALLAGLLLLLSAAALVLASAPAASPTPLAAAAPRAAAPAAVRASTVEDVAQALRKSPVYVDPAASAQLSRGQAAALTKKIKDADKPVFVAVLPQTSAFPASSVLRTLRTETGITGVYAIRLGDGFNAGADPQVMSEQAVRNLTAAVKAPGTAPDAATQLNGFVDRAVEQARGHAPDSWGGSSSGRGSSAAGLIAVGAVVVLGGAGAYTIVRRNRRRKESEEQAALDKLRVVVDEDITEYGETLDRLDFHPAEAGADDSMRADYERALDSYESAKSRMEHARHPSDVRGVTQALEDGRFSLAVLDARRTGADLPARRPPCFFDPRHGPSVADVRWSPSGGAAREVPVCGADEIRLRDGEDPMSRTVDMGDGSRRPYWEAGPAYGPWAGGYFGGGLLPGLLVGTMLGSMLSTPAYAAEYGGGDFGSGGDFGGGDFSGSDFDSSGFGGGGFGDGGGGGFGDGGGFGGGGGDFGGGGF</sequence>
<keyword evidence="1" id="KW-0472">Membrane</keyword>
<gene>
    <name evidence="2" type="ORF">OG398_09395</name>
</gene>
<evidence type="ECO:0000256" key="1">
    <source>
        <dbReference type="SAM" id="Phobius"/>
    </source>
</evidence>
<evidence type="ECO:0000313" key="2">
    <source>
        <dbReference type="EMBL" id="WTW68457.1"/>
    </source>
</evidence>
<evidence type="ECO:0008006" key="3">
    <source>
        <dbReference type="Google" id="ProtNLM"/>
    </source>
</evidence>
<organism evidence="2">
    <name type="scientific">Streptomyces sp. NBC_00008</name>
    <dbReference type="NCBI Taxonomy" id="2903610"/>
    <lineage>
        <taxon>Bacteria</taxon>
        <taxon>Bacillati</taxon>
        <taxon>Actinomycetota</taxon>
        <taxon>Actinomycetes</taxon>
        <taxon>Kitasatosporales</taxon>
        <taxon>Streptomycetaceae</taxon>
        <taxon>Streptomyces</taxon>
    </lineage>
</organism>
<name>A0AAU2VMV5_9ACTN</name>
<protein>
    <recommendedName>
        <fullName evidence="3">TPM domain-containing protein</fullName>
    </recommendedName>
</protein>
<accession>A0AAU2VMV5</accession>
<keyword evidence="1" id="KW-1133">Transmembrane helix</keyword>
<feature type="transmembrane region" description="Helical" evidence="1">
    <location>
        <begin position="201"/>
        <end position="222"/>
    </location>
</feature>
<dbReference type="EMBL" id="CP108313">
    <property type="protein sequence ID" value="WTW68457.1"/>
    <property type="molecule type" value="Genomic_DNA"/>
</dbReference>
<dbReference type="AlphaFoldDB" id="A0AAU2VMV5"/>